<dbReference type="PATRIC" id="fig|1434110.4.peg.2289"/>
<evidence type="ECO:0000313" key="3">
    <source>
        <dbReference type="Proteomes" id="UP000033101"/>
    </source>
</evidence>
<dbReference type="Proteomes" id="UP000033101">
    <property type="component" value="Chromosome"/>
</dbReference>
<dbReference type="KEGG" id="mhor:MSHOH_1803"/>
<gene>
    <name evidence="2" type="ORF">MSHOH_1803</name>
</gene>
<dbReference type="GO" id="GO:0016740">
    <property type="term" value="F:transferase activity"/>
    <property type="evidence" value="ECO:0007669"/>
    <property type="project" value="UniProtKB-KW"/>
</dbReference>
<protein>
    <submittedName>
        <fullName evidence="2">GTPases-Sulfate adenylate transferase subunit 1</fullName>
    </submittedName>
</protein>
<dbReference type="AlphaFoldDB" id="A0A0E3SBP7"/>
<feature type="compositionally biased region" description="Low complexity" evidence="1">
    <location>
        <begin position="249"/>
        <end position="259"/>
    </location>
</feature>
<sequence>MAIKEFGTRTLLFAVLLAGMVMIPSVNAETENNYSVTSEEAFKHANAYVINFIAANAPNFENWTGASIDPKPLELYDINGQKLFYQFSVYKNGNIIGTIDIFANKTLGHSFNDITFDPYQFNRTEAMEKSIEIAKNEYPAGEIRSTMMVVYSYPCIGAVTVVKDKTTGDEHRIIVDVYTLDVIPDRPATETQPGVWSMYEHRLRNGVEGNLREWQASEQLIRSIEQQVTKNGTNVIVPITEEKTEKVSNDSATTSTVTDDTLKVPSHGQKISSLSGGIKGIQMIALAKYYIANPNIHL</sequence>
<accession>A0A0E3SBP7</accession>
<organism evidence="2 3">
    <name type="scientific">Methanosarcina horonobensis HB-1 = JCM 15518</name>
    <dbReference type="NCBI Taxonomy" id="1434110"/>
    <lineage>
        <taxon>Archaea</taxon>
        <taxon>Methanobacteriati</taxon>
        <taxon>Methanobacteriota</taxon>
        <taxon>Stenosarchaea group</taxon>
        <taxon>Methanomicrobia</taxon>
        <taxon>Methanosarcinales</taxon>
        <taxon>Methanosarcinaceae</taxon>
        <taxon>Methanosarcina</taxon>
    </lineage>
</organism>
<evidence type="ECO:0000256" key="1">
    <source>
        <dbReference type="SAM" id="MobiDB-lite"/>
    </source>
</evidence>
<name>A0A0E3SBP7_9EURY</name>
<dbReference type="HOGENOM" id="CLU_060686_1_0_2"/>
<dbReference type="STRING" id="1434110.MSHOH_1803"/>
<keyword evidence="3" id="KW-1185">Reference proteome</keyword>
<feature type="region of interest" description="Disordered" evidence="1">
    <location>
        <begin position="246"/>
        <end position="269"/>
    </location>
</feature>
<dbReference type="RefSeq" id="WP_052730797.1">
    <property type="nucleotide sequence ID" value="NZ_BBCW01000044.1"/>
</dbReference>
<dbReference type="GeneID" id="24831025"/>
<reference evidence="2 3" key="1">
    <citation type="submission" date="2014-07" db="EMBL/GenBank/DDBJ databases">
        <title>Methanogenic archaea and the global carbon cycle.</title>
        <authorList>
            <person name="Henriksen J.R."/>
            <person name="Luke J."/>
            <person name="Reinhart S."/>
            <person name="Benedict M.N."/>
            <person name="Youngblut N.D."/>
            <person name="Metcalf M.E."/>
            <person name="Whitaker R.J."/>
            <person name="Metcalf W.W."/>
        </authorList>
    </citation>
    <scope>NUCLEOTIDE SEQUENCE [LARGE SCALE GENOMIC DNA]</scope>
    <source>
        <strain evidence="2 3">HB-1</strain>
    </source>
</reference>
<evidence type="ECO:0000313" key="2">
    <source>
        <dbReference type="EMBL" id="AKB78286.1"/>
    </source>
</evidence>
<dbReference type="OrthoDB" id="133146at2157"/>
<dbReference type="EMBL" id="CP009516">
    <property type="protein sequence ID" value="AKB78286.1"/>
    <property type="molecule type" value="Genomic_DNA"/>
</dbReference>
<proteinExistence type="predicted"/>
<keyword evidence="2" id="KW-0808">Transferase</keyword>